<dbReference type="KEGG" id="sle:sle_04130"/>
<gene>
    <name evidence="2" type="primary">sle_04130</name>
</gene>
<evidence type="ECO:0008006" key="4">
    <source>
        <dbReference type="Google" id="ProtNLM"/>
    </source>
</evidence>
<feature type="region of interest" description="Disordered" evidence="1">
    <location>
        <begin position="195"/>
        <end position="276"/>
    </location>
</feature>
<feature type="compositionally biased region" description="Basic and acidic residues" evidence="1">
    <location>
        <begin position="244"/>
        <end position="253"/>
    </location>
</feature>
<dbReference type="Gene3D" id="3.40.50.1820">
    <property type="entry name" value="alpha/beta hydrolase"/>
    <property type="match status" value="1"/>
</dbReference>
<sequence length="290" mass="31170">MPASARRISAAGNGVRLLRVSSRWWKSSRTTASGATVDDGAQAGGNVAGPAATTLFTSEQRLDDGVLEREFTLGAIPGVLWTPESAPAPLILTGHNGGLHKREPRLVVRALHLAGRCGFAVAAIDHPGHGERPRSAVDEQARADLRRVMAAGEPVDEIFVLRRGLCAPQCARGGPEVTLPLLFLLQWDDEGNDRRPALDPFDTFGSEERTLRPAPEVGPGRRAGGSRYRPAGRRSPTSAAAGRVHADRLDVRLPHVPRPTRPEAPPAARTRRAVSRSQRALRLGVRVWVA</sequence>
<protein>
    <recommendedName>
        <fullName evidence="4">Alpha/beta hydrolase</fullName>
    </recommendedName>
</protein>
<dbReference type="AlphaFoldDB" id="A0A0F7VLS4"/>
<reference evidence="2 3" key="1">
    <citation type="submission" date="2015-02" db="EMBL/GenBank/DDBJ databases">
        <authorList>
            <person name="Gomez-Escribano P.J."/>
        </authorList>
    </citation>
    <scope>NUCLEOTIDE SEQUENCE [LARGE SCALE GENOMIC DNA]</scope>
    <source>
        <strain evidence="3">C34 (DSM 42122 / NRRL B-24963)</strain>
    </source>
</reference>
<evidence type="ECO:0000313" key="3">
    <source>
        <dbReference type="Proteomes" id="UP000035016"/>
    </source>
</evidence>
<name>A0A0F7VLS4_STRLW</name>
<dbReference type="EMBL" id="LN831790">
    <property type="protein sequence ID" value="CQR59875.1"/>
    <property type="molecule type" value="Genomic_DNA"/>
</dbReference>
<organism evidence="2 3">
    <name type="scientific">Streptomyces leeuwenhoekii</name>
    <dbReference type="NCBI Taxonomy" id="1437453"/>
    <lineage>
        <taxon>Bacteria</taxon>
        <taxon>Bacillati</taxon>
        <taxon>Actinomycetota</taxon>
        <taxon>Actinomycetes</taxon>
        <taxon>Kitasatosporales</taxon>
        <taxon>Streptomycetaceae</taxon>
        <taxon>Streptomyces</taxon>
    </lineage>
</organism>
<feature type="compositionally biased region" description="Pro residues" evidence="1">
    <location>
        <begin position="256"/>
        <end position="265"/>
    </location>
</feature>
<dbReference type="InterPro" id="IPR029058">
    <property type="entry name" value="AB_hydrolase_fold"/>
</dbReference>
<dbReference type="SUPFAM" id="SSF53474">
    <property type="entry name" value="alpha/beta-Hydrolases"/>
    <property type="match status" value="1"/>
</dbReference>
<evidence type="ECO:0000313" key="2">
    <source>
        <dbReference type="EMBL" id="CQR59875.1"/>
    </source>
</evidence>
<dbReference type="Proteomes" id="UP000035016">
    <property type="component" value="Chromosome Chromosome"/>
</dbReference>
<accession>A0A0F7VLS4</accession>
<proteinExistence type="predicted"/>
<evidence type="ECO:0000256" key="1">
    <source>
        <dbReference type="SAM" id="MobiDB-lite"/>
    </source>
</evidence>